<sequence>MTTAAAATPFETIAAPLAFRSTSLDASGSGSGPDDRSPYARAQDTLSRLVDAAASAQRIAAMHASVQIHVLRLAMDHAVAAAEAFTSPRVSGERRRDLAIRAVIAEFATAMRIPERTMQRFASDAWVLTTQLPRTLAAMRSGAFAMAHARVIIEAIEGVDDEAIVAELDGELAALSETVPAATLRRRARRLREELLAETAAERHRAATGERRVELEPAADGMAWLHLFLPVTEALLIHRRLDQSARSLRHPAVAADGIGNRGAAGEGDADRQGRGDAADAASTAAGAGAGADVGAAVGAGVGAEAGAGAGAGAATSDRTLEQLRADVAVDLLLGVSAEAGRADATAPVPISPTVAVTVPVMTLLGGDEPGYLEGYGPIDAESARRIAAHAPSFLRILTHPVTGAVLDVDRRSYRPPADLAKWVRLRDETCRFPGCNRNARACELDHTLDWADGGRTAHDNLASLCPQHHHLKHETSWSVRQLGDGVLEWRSPSGRRHRSDPAVRIRAGGAKTSGAAEPLPQLAPPF</sequence>
<dbReference type="InterPro" id="IPR003615">
    <property type="entry name" value="HNH_nuc"/>
</dbReference>
<gene>
    <name evidence="3" type="ORF">GE115_05300</name>
</gene>
<evidence type="ECO:0000256" key="1">
    <source>
        <dbReference type="SAM" id="MobiDB-lite"/>
    </source>
</evidence>
<reference evidence="3 4" key="1">
    <citation type="submission" date="2019-10" db="EMBL/GenBank/DDBJ databases">
        <authorList>
            <person name="Nie G."/>
            <person name="Ming H."/>
            <person name="Yi B."/>
        </authorList>
    </citation>
    <scope>NUCLEOTIDE SEQUENCE [LARGE SCALE GENOMIC DNA]</scope>
    <source>
        <strain evidence="3 4">CFH 90414</strain>
    </source>
</reference>
<feature type="region of interest" description="Disordered" evidence="1">
    <location>
        <begin position="256"/>
        <end position="278"/>
    </location>
</feature>
<evidence type="ECO:0000313" key="3">
    <source>
        <dbReference type="EMBL" id="MRG59288.1"/>
    </source>
</evidence>
<dbReference type="AlphaFoldDB" id="A0A6I2FDW7"/>
<dbReference type="Gene3D" id="1.10.30.50">
    <property type="match status" value="1"/>
</dbReference>
<dbReference type="CDD" id="cd00085">
    <property type="entry name" value="HNHc"/>
    <property type="match status" value="1"/>
</dbReference>
<organism evidence="3 4">
    <name type="scientific">Agromyces agglutinans</name>
    <dbReference type="NCBI Taxonomy" id="2662258"/>
    <lineage>
        <taxon>Bacteria</taxon>
        <taxon>Bacillati</taxon>
        <taxon>Actinomycetota</taxon>
        <taxon>Actinomycetes</taxon>
        <taxon>Micrococcales</taxon>
        <taxon>Microbacteriaceae</taxon>
        <taxon>Agromyces</taxon>
    </lineage>
</organism>
<dbReference type="InterPro" id="IPR003870">
    <property type="entry name" value="DUF222"/>
</dbReference>
<keyword evidence="4" id="KW-1185">Reference proteome</keyword>
<evidence type="ECO:0000259" key="2">
    <source>
        <dbReference type="SMART" id="SM00507"/>
    </source>
</evidence>
<accession>A0A6I2FDW7</accession>
<dbReference type="EMBL" id="WJIF01000002">
    <property type="protein sequence ID" value="MRG59288.1"/>
    <property type="molecule type" value="Genomic_DNA"/>
</dbReference>
<dbReference type="Pfam" id="PF02720">
    <property type="entry name" value="DUF222"/>
    <property type="match status" value="1"/>
</dbReference>
<feature type="compositionally biased region" description="Basic and acidic residues" evidence="1">
    <location>
        <begin position="268"/>
        <end position="277"/>
    </location>
</feature>
<feature type="domain" description="HNH nuclease" evidence="2">
    <location>
        <begin position="418"/>
        <end position="470"/>
    </location>
</feature>
<proteinExistence type="predicted"/>
<comment type="caution">
    <text evidence="3">The sequence shown here is derived from an EMBL/GenBank/DDBJ whole genome shotgun (WGS) entry which is preliminary data.</text>
</comment>
<dbReference type="SMART" id="SM00507">
    <property type="entry name" value="HNHc"/>
    <property type="match status" value="1"/>
</dbReference>
<name>A0A6I2FDW7_9MICO</name>
<evidence type="ECO:0000313" key="4">
    <source>
        <dbReference type="Proteomes" id="UP000431080"/>
    </source>
</evidence>
<dbReference type="Proteomes" id="UP000431080">
    <property type="component" value="Unassembled WGS sequence"/>
</dbReference>
<feature type="region of interest" description="Disordered" evidence="1">
    <location>
        <begin position="507"/>
        <end position="526"/>
    </location>
</feature>
<protein>
    <submittedName>
        <fullName evidence="3">DUF222 domain-containing protein</fullName>
    </submittedName>
</protein>
<dbReference type="RefSeq" id="WP_153683720.1">
    <property type="nucleotide sequence ID" value="NZ_WJIF01000002.1"/>
</dbReference>